<feature type="transmembrane region" description="Helical" evidence="2">
    <location>
        <begin position="167"/>
        <end position="188"/>
    </location>
</feature>
<evidence type="ECO:0000256" key="2">
    <source>
        <dbReference type="SAM" id="Phobius"/>
    </source>
</evidence>
<keyword evidence="4" id="KW-1185">Reference proteome</keyword>
<reference evidence="3" key="1">
    <citation type="journal article" date="2023" name="Science">
        <title>Genome structures resolve the early diversification of teleost fishes.</title>
        <authorList>
            <person name="Parey E."/>
            <person name="Louis A."/>
            <person name="Montfort J."/>
            <person name="Bouchez O."/>
            <person name="Roques C."/>
            <person name="Iampietro C."/>
            <person name="Lluch J."/>
            <person name="Castinel A."/>
            <person name="Donnadieu C."/>
            <person name="Desvignes T."/>
            <person name="Floi Bucao C."/>
            <person name="Jouanno E."/>
            <person name="Wen M."/>
            <person name="Mejri S."/>
            <person name="Dirks R."/>
            <person name="Jansen H."/>
            <person name="Henkel C."/>
            <person name="Chen W.J."/>
            <person name="Zahm M."/>
            <person name="Cabau C."/>
            <person name="Klopp C."/>
            <person name="Thompson A.W."/>
            <person name="Robinson-Rechavi M."/>
            <person name="Braasch I."/>
            <person name="Lecointre G."/>
            <person name="Bobe J."/>
            <person name="Postlethwait J.H."/>
            <person name="Berthelot C."/>
            <person name="Roest Crollius H."/>
            <person name="Guiguen Y."/>
        </authorList>
    </citation>
    <scope>NUCLEOTIDE SEQUENCE</scope>
    <source>
        <strain evidence="3">NC1722</strain>
    </source>
</reference>
<sequence length="200" mass="22509">MDSGCLSKQEKHMAGRRGFLTGPEAGRNETHLGSLQPRHRPFQRPRGKLSGEFRRLQAAGSLRLCFFPQIPTRRIHPSDSCSWPGISRQNREGMLRYLCSAEGEACCDEAVQRPARIRRLKLVLRTAQLQGRMTRSNPSTADDGCICGLTPTLQSIPYYTVWQELRVGVACTTICLILYLTGLCFLICRFSQHLSSLEIL</sequence>
<accession>A0AAD7W8M0</accession>
<protein>
    <submittedName>
        <fullName evidence="3">Uncharacterized protein</fullName>
    </submittedName>
</protein>
<keyword evidence="2" id="KW-1133">Transmembrane helix</keyword>
<dbReference type="EMBL" id="JAINUG010000203">
    <property type="protein sequence ID" value="KAJ8387927.1"/>
    <property type="molecule type" value="Genomic_DNA"/>
</dbReference>
<dbReference type="AlphaFoldDB" id="A0AAD7W8M0"/>
<feature type="region of interest" description="Disordered" evidence="1">
    <location>
        <begin position="1"/>
        <end position="46"/>
    </location>
</feature>
<keyword evidence="2" id="KW-0472">Membrane</keyword>
<organism evidence="3 4">
    <name type="scientific">Aldrovandia affinis</name>
    <dbReference type="NCBI Taxonomy" id="143900"/>
    <lineage>
        <taxon>Eukaryota</taxon>
        <taxon>Metazoa</taxon>
        <taxon>Chordata</taxon>
        <taxon>Craniata</taxon>
        <taxon>Vertebrata</taxon>
        <taxon>Euteleostomi</taxon>
        <taxon>Actinopterygii</taxon>
        <taxon>Neopterygii</taxon>
        <taxon>Teleostei</taxon>
        <taxon>Notacanthiformes</taxon>
        <taxon>Halosauridae</taxon>
        <taxon>Aldrovandia</taxon>
    </lineage>
</organism>
<comment type="caution">
    <text evidence="3">The sequence shown here is derived from an EMBL/GenBank/DDBJ whole genome shotgun (WGS) entry which is preliminary data.</text>
</comment>
<evidence type="ECO:0000256" key="1">
    <source>
        <dbReference type="SAM" id="MobiDB-lite"/>
    </source>
</evidence>
<name>A0AAD7W8M0_9TELE</name>
<feature type="compositionally biased region" description="Basic residues" evidence="1">
    <location>
        <begin position="37"/>
        <end position="46"/>
    </location>
</feature>
<proteinExistence type="predicted"/>
<evidence type="ECO:0000313" key="4">
    <source>
        <dbReference type="Proteomes" id="UP001221898"/>
    </source>
</evidence>
<evidence type="ECO:0000313" key="3">
    <source>
        <dbReference type="EMBL" id="KAJ8387927.1"/>
    </source>
</evidence>
<keyword evidence="2" id="KW-0812">Transmembrane</keyword>
<gene>
    <name evidence="3" type="ORF">AAFF_G00148610</name>
</gene>
<dbReference type="Proteomes" id="UP001221898">
    <property type="component" value="Unassembled WGS sequence"/>
</dbReference>